<dbReference type="GO" id="GO:0006954">
    <property type="term" value="P:inflammatory response"/>
    <property type="evidence" value="ECO:0007669"/>
    <property type="project" value="InterPro"/>
</dbReference>
<dbReference type="OrthoDB" id="6038945at2759"/>
<evidence type="ECO:0000256" key="5">
    <source>
        <dbReference type="ARBA" id="ARBA00022729"/>
    </source>
</evidence>
<feature type="region of interest" description="Disordered" evidence="6">
    <location>
        <begin position="246"/>
        <end position="265"/>
    </location>
</feature>
<feature type="region of interest" description="Disordered" evidence="6">
    <location>
        <begin position="27"/>
        <end position="48"/>
    </location>
</feature>
<feature type="signal peptide" evidence="7">
    <location>
        <begin position="1"/>
        <end position="21"/>
    </location>
</feature>
<comment type="similarity">
    <text evidence="2">Belongs to the IL-17 family.</text>
</comment>
<protein>
    <submittedName>
        <fullName evidence="9">Interleukin-17C</fullName>
    </submittedName>
</protein>
<dbReference type="GeneID" id="102826220"/>
<dbReference type="AlphaFoldDB" id="A0A9B0T8A3"/>
<sequence>MEGAFSPLLVFTAALLEFSVQWPSGTPGSGPVHMMSPDTPSDYQHPAHAGSFTAEGLRQIPGEQDIPAGSLSASAGPDTRLSWCSVQPLSLARKRHHERGRAPKDGLLASPQSPARMRLRPASFRPSPTSDPRPKNSGLPEHPSCLSQKESSGSGDLRRSQERRDCLPTPPPLLKGPGQHLQELLLLLWLPANLAHHAAPLRGPHTQETTRCYSADELTLGQPPQHLLARSARWEQTLPVTLVSSVETAGRRRRQDRSPAENPCPVLRPEQVLEAEIHQRSISPWRYRIDTDENRYPKKLAFAECLCRGCIDARSGRETTALNSVQLSQSLLVIRRRPCAPHGAAHPQPGAVTFQAEFIRVPVGCTCVVPRSTQ</sequence>
<dbReference type="GO" id="GO:0005125">
    <property type="term" value="F:cytokine activity"/>
    <property type="evidence" value="ECO:0007669"/>
    <property type="project" value="UniProtKB-KW"/>
</dbReference>
<evidence type="ECO:0000256" key="2">
    <source>
        <dbReference type="ARBA" id="ARBA00007236"/>
    </source>
</evidence>
<feature type="chain" id="PRO_5039401437" evidence="7">
    <location>
        <begin position="22"/>
        <end position="374"/>
    </location>
</feature>
<dbReference type="PRINTS" id="PR01932">
    <property type="entry name" value="INTRLEUKIN17"/>
</dbReference>
<dbReference type="Proteomes" id="UP000504623">
    <property type="component" value="Unplaced"/>
</dbReference>
<comment type="subcellular location">
    <subcellularLocation>
        <location evidence="1">Secreted</location>
    </subcellularLocation>
</comment>
<feature type="compositionally biased region" description="Polar residues" evidence="6">
    <location>
        <begin position="145"/>
        <end position="154"/>
    </location>
</feature>
<proteinExistence type="inferred from homology"/>
<keyword evidence="8" id="KW-1185">Reference proteome</keyword>
<dbReference type="InterPro" id="IPR010345">
    <property type="entry name" value="IL-17_fam"/>
</dbReference>
<dbReference type="Gene3D" id="2.10.90.10">
    <property type="entry name" value="Cystine-knot cytokines"/>
    <property type="match status" value="1"/>
</dbReference>
<evidence type="ECO:0000256" key="7">
    <source>
        <dbReference type="SAM" id="SignalP"/>
    </source>
</evidence>
<accession>A0A9B0T8A3</accession>
<evidence type="ECO:0000256" key="3">
    <source>
        <dbReference type="ARBA" id="ARBA00022514"/>
    </source>
</evidence>
<gene>
    <name evidence="9" type="primary">IL17C</name>
</gene>
<feature type="region of interest" description="Disordered" evidence="6">
    <location>
        <begin position="94"/>
        <end position="177"/>
    </location>
</feature>
<evidence type="ECO:0000256" key="1">
    <source>
        <dbReference type="ARBA" id="ARBA00004613"/>
    </source>
</evidence>
<dbReference type="CTD" id="27189"/>
<name>A0A9B0T8A3_CHRAS</name>
<dbReference type="GO" id="GO:0005615">
    <property type="term" value="C:extracellular space"/>
    <property type="evidence" value="ECO:0007669"/>
    <property type="project" value="UniProtKB-KW"/>
</dbReference>
<dbReference type="SUPFAM" id="SSF57501">
    <property type="entry name" value="Cystine-knot cytokines"/>
    <property type="match status" value="1"/>
</dbReference>
<dbReference type="InterPro" id="IPR020440">
    <property type="entry name" value="IL-17_chr"/>
</dbReference>
<evidence type="ECO:0000313" key="9">
    <source>
        <dbReference type="RefSeq" id="XP_006860333.1"/>
    </source>
</evidence>
<keyword evidence="5 7" id="KW-0732">Signal</keyword>
<organism evidence="8 9">
    <name type="scientific">Chrysochloris asiatica</name>
    <name type="common">Cape golden mole</name>
    <dbReference type="NCBI Taxonomy" id="185453"/>
    <lineage>
        <taxon>Eukaryota</taxon>
        <taxon>Metazoa</taxon>
        <taxon>Chordata</taxon>
        <taxon>Craniata</taxon>
        <taxon>Vertebrata</taxon>
        <taxon>Euteleostomi</taxon>
        <taxon>Mammalia</taxon>
        <taxon>Eutheria</taxon>
        <taxon>Afrotheria</taxon>
        <taxon>Chrysochloridae</taxon>
        <taxon>Chrysochlorinae</taxon>
        <taxon>Chrysochloris</taxon>
    </lineage>
</organism>
<dbReference type="Pfam" id="PF06083">
    <property type="entry name" value="IL17"/>
    <property type="match status" value="1"/>
</dbReference>
<evidence type="ECO:0000256" key="4">
    <source>
        <dbReference type="ARBA" id="ARBA00022525"/>
    </source>
</evidence>
<keyword evidence="4" id="KW-0964">Secreted</keyword>
<dbReference type="RefSeq" id="XP_006860333.1">
    <property type="nucleotide sequence ID" value="XM_006860271.1"/>
</dbReference>
<reference evidence="9" key="1">
    <citation type="submission" date="2025-08" db="UniProtKB">
        <authorList>
            <consortium name="RefSeq"/>
        </authorList>
    </citation>
    <scope>IDENTIFICATION</scope>
    <source>
        <tissue evidence="9">Spleen</tissue>
    </source>
</reference>
<dbReference type="InterPro" id="IPR029034">
    <property type="entry name" value="Cystine-knot_cytokine"/>
</dbReference>
<evidence type="ECO:0000256" key="6">
    <source>
        <dbReference type="SAM" id="MobiDB-lite"/>
    </source>
</evidence>
<evidence type="ECO:0000313" key="8">
    <source>
        <dbReference type="Proteomes" id="UP000504623"/>
    </source>
</evidence>
<keyword evidence="3" id="KW-0202">Cytokine</keyword>
<feature type="compositionally biased region" description="Basic and acidic residues" evidence="6">
    <location>
        <begin position="156"/>
        <end position="166"/>
    </location>
</feature>